<organism evidence="1 2">
    <name type="scientific">Thelonectria olida</name>
    <dbReference type="NCBI Taxonomy" id="1576542"/>
    <lineage>
        <taxon>Eukaryota</taxon>
        <taxon>Fungi</taxon>
        <taxon>Dikarya</taxon>
        <taxon>Ascomycota</taxon>
        <taxon>Pezizomycotina</taxon>
        <taxon>Sordariomycetes</taxon>
        <taxon>Hypocreomycetidae</taxon>
        <taxon>Hypocreales</taxon>
        <taxon>Nectriaceae</taxon>
        <taxon>Thelonectria</taxon>
    </lineage>
</organism>
<evidence type="ECO:0008006" key="3">
    <source>
        <dbReference type="Google" id="ProtNLM"/>
    </source>
</evidence>
<dbReference type="AlphaFoldDB" id="A0A9P8VNN9"/>
<dbReference type="EMBL" id="JAGPYM010000126">
    <property type="protein sequence ID" value="KAH6866245.1"/>
    <property type="molecule type" value="Genomic_DNA"/>
</dbReference>
<evidence type="ECO:0000313" key="2">
    <source>
        <dbReference type="Proteomes" id="UP000777438"/>
    </source>
</evidence>
<comment type="caution">
    <text evidence="1">The sequence shown here is derived from an EMBL/GenBank/DDBJ whole genome shotgun (WGS) entry which is preliminary data.</text>
</comment>
<dbReference type="Proteomes" id="UP000777438">
    <property type="component" value="Unassembled WGS sequence"/>
</dbReference>
<keyword evidence="2" id="KW-1185">Reference proteome</keyword>
<name>A0A9P8VNN9_9HYPO</name>
<proteinExistence type="predicted"/>
<dbReference type="SUPFAM" id="SSF54909">
    <property type="entry name" value="Dimeric alpha+beta barrel"/>
    <property type="match status" value="1"/>
</dbReference>
<dbReference type="Gene3D" id="3.30.70.100">
    <property type="match status" value="1"/>
</dbReference>
<sequence length="244" mass="27948">MAIPHISEWEKRVGITSWTRFETSENTIDTTIFKPLAACKPHVRVVYYGRVAESPRECLLVVGWKSREAYMAFKKSPHYEELMTNLGAQSTPLVQPQTQVAVFSRVWFNMSFGPNTEVLAAYFPSSTTPETQQAVLNTERLVHTEAMGLPSPRCYKKPPTFGWIDGLQDRNGQTAIACMWCHGWYSKELEERFKVNERRFHLELTGTDRPLAVDVFEQDLRALGVIDWETCHVSFTRILELGSV</sequence>
<dbReference type="OrthoDB" id="4993731at2759"/>
<reference evidence="1 2" key="1">
    <citation type="journal article" date="2021" name="Nat. Commun.">
        <title>Genetic determinants of endophytism in the Arabidopsis root mycobiome.</title>
        <authorList>
            <person name="Mesny F."/>
            <person name="Miyauchi S."/>
            <person name="Thiergart T."/>
            <person name="Pickel B."/>
            <person name="Atanasova L."/>
            <person name="Karlsson M."/>
            <person name="Huettel B."/>
            <person name="Barry K.W."/>
            <person name="Haridas S."/>
            <person name="Chen C."/>
            <person name="Bauer D."/>
            <person name="Andreopoulos W."/>
            <person name="Pangilinan J."/>
            <person name="LaButti K."/>
            <person name="Riley R."/>
            <person name="Lipzen A."/>
            <person name="Clum A."/>
            <person name="Drula E."/>
            <person name="Henrissat B."/>
            <person name="Kohler A."/>
            <person name="Grigoriev I.V."/>
            <person name="Martin F.M."/>
            <person name="Hacquard S."/>
        </authorList>
    </citation>
    <scope>NUCLEOTIDE SEQUENCE [LARGE SCALE GENOMIC DNA]</scope>
    <source>
        <strain evidence="1 2">MPI-CAGE-CH-0241</strain>
    </source>
</reference>
<dbReference type="InterPro" id="IPR011008">
    <property type="entry name" value="Dimeric_a/b-barrel"/>
</dbReference>
<gene>
    <name evidence="1" type="ORF">B0T10DRAFT_502698</name>
</gene>
<protein>
    <recommendedName>
        <fullName evidence="3">ABM domain-containing protein</fullName>
    </recommendedName>
</protein>
<evidence type="ECO:0000313" key="1">
    <source>
        <dbReference type="EMBL" id="KAH6866245.1"/>
    </source>
</evidence>
<accession>A0A9P8VNN9</accession>